<dbReference type="SUPFAM" id="SSF75304">
    <property type="entry name" value="Amidase signature (AS) enzymes"/>
    <property type="match status" value="1"/>
</dbReference>
<accession>A0A7Y7XFT9</accession>
<dbReference type="PANTHER" id="PTHR43372">
    <property type="entry name" value="FATTY-ACID AMIDE HYDROLASE"/>
    <property type="match status" value="1"/>
</dbReference>
<comment type="caution">
    <text evidence="2">The sequence shown here is derived from an EMBL/GenBank/DDBJ whole genome shotgun (WGS) entry which is preliminary data.</text>
</comment>
<dbReference type="InterPro" id="IPR052739">
    <property type="entry name" value="FAAH2"/>
</dbReference>
<dbReference type="InterPro" id="IPR023631">
    <property type="entry name" value="Amidase_dom"/>
</dbReference>
<evidence type="ECO:0000313" key="2">
    <source>
        <dbReference type="EMBL" id="NWB99119.1"/>
    </source>
</evidence>
<sequence>MSLFNPDTLTLREMAGLLRRGALTSVELLEFYLQRIAERNTSINALIQLESVDELRRQAREADELASIGKLRGPLHGVPLTIKDVCHVRGFRMSRGLEELLGEASEQDATVVARLREAGAIILGITNVPELCMAFETENLVYGRTLNPYDARRSAGGSSGGEAAAIAAGCSPAGLASDACGSVRIPAHFNGICGLKLTQGRVPLTGQFPNDRSGLFHLTSAFGVMGRYVDDLALLGPLISGADGQDPDTVDVPFTESRPLAELRVALSWESTRTQVSPAVKQVLQRVESCLNSVVAQVSPATPPMLEEACDVLWRVFITGGDAGRGWKRLFQAMNKKTYTPATAELVRLSEEVELSVDEVKRDWIAIDTFRYQLAKFFNEHDLFICPVFPDVAFAHGESLDDRDRYAFVFPFSLSGSPAVVIRAGHDPATGMPIGIQIVGPHWQEERLLAVAAFLERKLQQWAPVVPVGAAIG</sequence>
<dbReference type="AlphaFoldDB" id="A0A7Y7XFT9"/>
<dbReference type="EMBL" id="JACAQB010000022">
    <property type="protein sequence ID" value="NWB99119.1"/>
    <property type="molecule type" value="Genomic_DNA"/>
</dbReference>
<dbReference type="PANTHER" id="PTHR43372:SF4">
    <property type="entry name" value="FATTY-ACID AMIDE HYDROLASE 2"/>
    <property type="match status" value="1"/>
</dbReference>
<evidence type="ECO:0000259" key="1">
    <source>
        <dbReference type="Pfam" id="PF01425"/>
    </source>
</evidence>
<proteinExistence type="predicted"/>
<dbReference type="InterPro" id="IPR036928">
    <property type="entry name" value="AS_sf"/>
</dbReference>
<dbReference type="Pfam" id="PF01425">
    <property type="entry name" value="Amidase"/>
    <property type="match status" value="1"/>
</dbReference>
<feature type="domain" description="Amidase" evidence="1">
    <location>
        <begin position="27"/>
        <end position="449"/>
    </location>
</feature>
<dbReference type="GO" id="GO:0012505">
    <property type="term" value="C:endomembrane system"/>
    <property type="evidence" value="ECO:0007669"/>
    <property type="project" value="TreeGrafter"/>
</dbReference>
<protein>
    <submittedName>
        <fullName evidence="2">Amidase</fullName>
    </submittedName>
</protein>
<dbReference type="Gene3D" id="3.90.1300.10">
    <property type="entry name" value="Amidase signature (AS) domain"/>
    <property type="match status" value="1"/>
</dbReference>
<dbReference type="RefSeq" id="WP_177104867.1">
    <property type="nucleotide sequence ID" value="NZ_JACAQB010000022.1"/>
</dbReference>
<evidence type="ECO:0000313" key="3">
    <source>
        <dbReference type="Proteomes" id="UP000539985"/>
    </source>
</evidence>
<dbReference type="Proteomes" id="UP000539985">
    <property type="component" value="Unassembled WGS sequence"/>
</dbReference>
<gene>
    <name evidence="2" type="ORF">HX882_24815</name>
</gene>
<reference evidence="2 3" key="1">
    <citation type="submission" date="2020-04" db="EMBL/GenBank/DDBJ databases">
        <title>Molecular characterization of pseudomonads from Agaricus bisporus reveal novel blotch 2 pathogens in Western Europe.</title>
        <authorList>
            <person name="Taparia T."/>
            <person name="Krijger M."/>
            <person name="Haynes E."/>
            <person name="Elpinstone J.G."/>
            <person name="Noble R."/>
            <person name="Van Der Wolf J."/>
        </authorList>
    </citation>
    <scope>NUCLEOTIDE SEQUENCE [LARGE SCALE GENOMIC DNA]</scope>
    <source>
        <strain evidence="2 3">H7001</strain>
    </source>
</reference>
<organism evidence="2 3">
    <name type="scientific">Pseudomonas gingeri</name>
    <dbReference type="NCBI Taxonomy" id="117681"/>
    <lineage>
        <taxon>Bacteria</taxon>
        <taxon>Pseudomonadati</taxon>
        <taxon>Pseudomonadota</taxon>
        <taxon>Gammaproteobacteria</taxon>
        <taxon>Pseudomonadales</taxon>
        <taxon>Pseudomonadaceae</taxon>
        <taxon>Pseudomonas</taxon>
    </lineage>
</organism>
<name>A0A7Y7XFT9_9PSED</name>